<name>A0A6J5M5K0_9CAUD</name>
<protein>
    <submittedName>
        <fullName evidence="1">Uncharacterized protein</fullName>
    </submittedName>
</protein>
<organism evidence="1">
    <name type="scientific">uncultured Caudovirales phage</name>
    <dbReference type="NCBI Taxonomy" id="2100421"/>
    <lineage>
        <taxon>Viruses</taxon>
        <taxon>Duplodnaviria</taxon>
        <taxon>Heunggongvirae</taxon>
        <taxon>Uroviricota</taxon>
        <taxon>Caudoviricetes</taxon>
        <taxon>Peduoviridae</taxon>
        <taxon>Maltschvirus</taxon>
        <taxon>Maltschvirus maltsch</taxon>
    </lineage>
</organism>
<evidence type="ECO:0000313" key="1">
    <source>
        <dbReference type="EMBL" id="CAB4140783.1"/>
    </source>
</evidence>
<accession>A0A6J5M5K0</accession>
<dbReference type="EMBL" id="LR796380">
    <property type="protein sequence ID" value="CAB4140783.1"/>
    <property type="molecule type" value="Genomic_DNA"/>
</dbReference>
<proteinExistence type="predicted"/>
<sequence>MTKPIKLEWHDTDADLIDQHTDTVIFDLMKYIHEDLHQVSDLIFHHVFLTKDMGGPCVYVWGKDGSDAYQCEYMPHTVWGENIDE</sequence>
<gene>
    <name evidence="1" type="ORF">UFOVP395_118</name>
</gene>
<reference evidence="1" key="1">
    <citation type="submission" date="2020-04" db="EMBL/GenBank/DDBJ databases">
        <authorList>
            <person name="Chiriac C."/>
            <person name="Salcher M."/>
            <person name="Ghai R."/>
            <person name="Kavagutti S V."/>
        </authorList>
    </citation>
    <scope>NUCLEOTIDE SEQUENCE</scope>
</reference>